<dbReference type="EC" id="2.7.11.1" evidence="1"/>
<dbReference type="SUPFAM" id="SSF56112">
    <property type="entry name" value="Protein kinase-like (PK-like)"/>
    <property type="match status" value="1"/>
</dbReference>
<keyword evidence="6" id="KW-0067">ATP-binding</keyword>
<dbReference type="GO" id="GO:0005634">
    <property type="term" value="C:nucleus"/>
    <property type="evidence" value="ECO:0007669"/>
    <property type="project" value="TreeGrafter"/>
</dbReference>
<gene>
    <name evidence="9" type="ORF">JAAARDRAFT_187487</name>
</gene>
<evidence type="ECO:0000256" key="2">
    <source>
        <dbReference type="ARBA" id="ARBA00022527"/>
    </source>
</evidence>
<accession>A0A067QKR6</accession>
<dbReference type="OrthoDB" id="10020333at2759"/>
<proteinExistence type="predicted"/>
<feature type="compositionally biased region" description="Acidic residues" evidence="7">
    <location>
        <begin position="50"/>
        <end position="62"/>
    </location>
</feature>
<evidence type="ECO:0000256" key="4">
    <source>
        <dbReference type="ARBA" id="ARBA00022741"/>
    </source>
</evidence>
<protein>
    <recommendedName>
        <fullName evidence="1">non-specific serine/threonine protein kinase</fullName>
        <ecNumber evidence="1">2.7.11.1</ecNumber>
    </recommendedName>
</protein>
<dbReference type="InterPro" id="IPR008271">
    <property type="entry name" value="Ser/Thr_kinase_AS"/>
</dbReference>
<reference evidence="10" key="1">
    <citation type="journal article" date="2014" name="Proc. Natl. Acad. Sci. U.S.A.">
        <title>Extensive sampling of basidiomycete genomes demonstrates inadequacy of the white-rot/brown-rot paradigm for wood decay fungi.</title>
        <authorList>
            <person name="Riley R."/>
            <person name="Salamov A.A."/>
            <person name="Brown D.W."/>
            <person name="Nagy L.G."/>
            <person name="Floudas D."/>
            <person name="Held B.W."/>
            <person name="Levasseur A."/>
            <person name="Lombard V."/>
            <person name="Morin E."/>
            <person name="Otillar R."/>
            <person name="Lindquist E.A."/>
            <person name="Sun H."/>
            <person name="LaButti K.M."/>
            <person name="Schmutz J."/>
            <person name="Jabbour D."/>
            <person name="Luo H."/>
            <person name="Baker S.E."/>
            <person name="Pisabarro A.G."/>
            <person name="Walton J.D."/>
            <person name="Blanchette R.A."/>
            <person name="Henrissat B."/>
            <person name="Martin F."/>
            <person name="Cullen D."/>
            <person name="Hibbett D.S."/>
            <person name="Grigoriev I.V."/>
        </authorList>
    </citation>
    <scope>NUCLEOTIDE SEQUENCE [LARGE SCALE GENOMIC DNA]</scope>
    <source>
        <strain evidence="10">MUCL 33604</strain>
    </source>
</reference>
<dbReference type="HOGENOM" id="CLU_000288_118_3_1"/>
<dbReference type="Pfam" id="PF00069">
    <property type="entry name" value="Pkinase"/>
    <property type="match status" value="2"/>
</dbReference>
<dbReference type="InterPro" id="IPR011009">
    <property type="entry name" value="Kinase-like_dom_sf"/>
</dbReference>
<dbReference type="EMBL" id="KL197709">
    <property type="protein sequence ID" value="KDQ64112.1"/>
    <property type="molecule type" value="Genomic_DNA"/>
</dbReference>
<dbReference type="FunCoup" id="A0A067QKR6">
    <property type="interactions" value="421"/>
</dbReference>
<dbReference type="PROSITE" id="PS00108">
    <property type="entry name" value="PROTEIN_KINASE_ST"/>
    <property type="match status" value="1"/>
</dbReference>
<keyword evidence="4" id="KW-0547">Nucleotide-binding</keyword>
<feature type="domain" description="Protein kinase" evidence="8">
    <location>
        <begin position="139"/>
        <end position="574"/>
    </location>
</feature>
<feature type="region of interest" description="Disordered" evidence="7">
    <location>
        <begin position="356"/>
        <end position="375"/>
    </location>
</feature>
<keyword evidence="3" id="KW-0808">Transferase</keyword>
<dbReference type="PANTHER" id="PTHR44167:SF23">
    <property type="entry name" value="CDC7 KINASE, ISOFORM A-RELATED"/>
    <property type="match status" value="1"/>
</dbReference>
<evidence type="ECO:0000313" key="10">
    <source>
        <dbReference type="Proteomes" id="UP000027265"/>
    </source>
</evidence>
<dbReference type="STRING" id="933084.A0A067QKR6"/>
<evidence type="ECO:0000259" key="8">
    <source>
        <dbReference type="PROSITE" id="PS50011"/>
    </source>
</evidence>
<evidence type="ECO:0000256" key="3">
    <source>
        <dbReference type="ARBA" id="ARBA00022679"/>
    </source>
</evidence>
<keyword evidence="5" id="KW-0418">Kinase</keyword>
<dbReference type="InterPro" id="IPR000719">
    <property type="entry name" value="Prot_kinase_dom"/>
</dbReference>
<feature type="region of interest" description="Disordered" evidence="7">
    <location>
        <begin position="36"/>
        <end position="124"/>
    </location>
</feature>
<evidence type="ECO:0000313" key="9">
    <source>
        <dbReference type="EMBL" id="KDQ64112.1"/>
    </source>
</evidence>
<keyword evidence="2" id="KW-0723">Serine/threonine-protein kinase</keyword>
<evidence type="ECO:0000256" key="7">
    <source>
        <dbReference type="SAM" id="MobiDB-lite"/>
    </source>
</evidence>
<feature type="region of interest" description="Disordered" evidence="7">
    <location>
        <begin position="474"/>
        <end position="541"/>
    </location>
</feature>
<dbReference type="SMART" id="SM00220">
    <property type="entry name" value="S_TKc"/>
    <property type="match status" value="1"/>
</dbReference>
<dbReference type="PROSITE" id="PS50011">
    <property type="entry name" value="PROTEIN_KINASE_DOM"/>
    <property type="match status" value="1"/>
</dbReference>
<keyword evidence="10" id="KW-1185">Reference proteome</keyword>
<evidence type="ECO:0000256" key="1">
    <source>
        <dbReference type="ARBA" id="ARBA00012513"/>
    </source>
</evidence>
<dbReference type="GO" id="GO:0004674">
    <property type="term" value="F:protein serine/threonine kinase activity"/>
    <property type="evidence" value="ECO:0007669"/>
    <property type="project" value="UniProtKB-KW"/>
</dbReference>
<name>A0A067QKR6_9AGAM</name>
<feature type="compositionally biased region" description="Acidic residues" evidence="7">
    <location>
        <begin position="73"/>
        <end position="108"/>
    </location>
</feature>
<dbReference type="Proteomes" id="UP000027265">
    <property type="component" value="Unassembled WGS sequence"/>
</dbReference>
<dbReference type="PANTHER" id="PTHR44167">
    <property type="entry name" value="OVARIAN-SPECIFIC SERINE/THREONINE-PROTEIN KINASE LOK-RELATED"/>
    <property type="match status" value="1"/>
</dbReference>
<dbReference type="Gene3D" id="1.10.510.10">
    <property type="entry name" value="Transferase(Phosphotransferase) domain 1"/>
    <property type="match status" value="1"/>
</dbReference>
<dbReference type="InParanoid" id="A0A067QKR6"/>
<dbReference type="AlphaFoldDB" id="A0A067QKR6"/>
<dbReference type="Gene3D" id="3.30.200.20">
    <property type="entry name" value="Phosphorylase Kinase, domain 1"/>
    <property type="match status" value="1"/>
</dbReference>
<organism evidence="9 10">
    <name type="scientific">Jaapia argillacea MUCL 33604</name>
    <dbReference type="NCBI Taxonomy" id="933084"/>
    <lineage>
        <taxon>Eukaryota</taxon>
        <taxon>Fungi</taxon>
        <taxon>Dikarya</taxon>
        <taxon>Basidiomycota</taxon>
        <taxon>Agaricomycotina</taxon>
        <taxon>Agaricomycetes</taxon>
        <taxon>Agaricomycetidae</taxon>
        <taxon>Jaapiales</taxon>
        <taxon>Jaapiaceae</taxon>
        <taxon>Jaapia</taxon>
    </lineage>
</organism>
<sequence>MSSDDPIGGYNVPEMEEYRSHLAQLFPGLSNTLLHDEQRRAQTSTREYVDLDEDMDEDEEDGGIVFGELNAVSDDDGLGDEDAEGEEDLELCGEEEGLEEEEEDEEETTLSRKPREEQEEIEEEIGDLEESMPTLTEDYKLLDRLGTGTFSSVYKAIDLHYHDKWDNAPWQGSHLPSSSAYYQSAVKPSKSKVYVAIKRIYVTSSPERIRNEIDILEDCRGCRHSSQLITAFRHEDQIVAIMPYHKNEDFRDFYRILPMAGIKAYFRCLFRALRDIHARGIIHRDVKPANFLFDPRTGIGTLCDFGLASRVEPGPTLGACLHTGATAQFPHGRVKRQAELDCDYIKKMQKEARQKSAWPSERVGYPEHDKRPVTKANRAGTRGFRAPEVLLKCGEQTGAIDIWSAGMILLFFLTGKFPLFASNDDIEALMEIAVVIGRRKMEKAATLHSRTFATNVPSITPDGTSWREFVERQNPKLLDPPQPNPKLFPYSCETHNPPSTSETPSKSSSRSHSRSSSPSSSITPHQPPRESSSTPTSSTHAEDVDGAFDLLEQLMQPESTKRLTARGALYHPFLAPPEGELQDDEFFPHPFGEGVCGQLHFMDEVTEEPCVRVFCGRGKVGEEDMTRMEVRRLVAGEGVAIGRMPCEFHKDECYGFGPEAV</sequence>
<evidence type="ECO:0000256" key="6">
    <source>
        <dbReference type="ARBA" id="ARBA00022840"/>
    </source>
</evidence>
<feature type="compositionally biased region" description="Low complexity" evidence="7">
    <location>
        <begin position="497"/>
        <end position="524"/>
    </location>
</feature>
<dbReference type="GO" id="GO:0044773">
    <property type="term" value="P:mitotic DNA damage checkpoint signaling"/>
    <property type="evidence" value="ECO:0007669"/>
    <property type="project" value="TreeGrafter"/>
</dbReference>
<evidence type="ECO:0000256" key="5">
    <source>
        <dbReference type="ARBA" id="ARBA00022777"/>
    </source>
</evidence>
<dbReference type="CDD" id="cd14019">
    <property type="entry name" value="STKc_Cdc7"/>
    <property type="match status" value="1"/>
</dbReference>
<dbReference type="GO" id="GO:0005524">
    <property type="term" value="F:ATP binding"/>
    <property type="evidence" value="ECO:0007669"/>
    <property type="project" value="UniProtKB-KW"/>
</dbReference>